<proteinExistence type="predicted"/>
<organism evidence="2 3">
    <name type="scientific">Actinoplanes subglobosus</name>
    <dbReference type="NCBI Taxonomy" id="1547892"/>
    <lineage>
        <taxon>Bacteria</taxon>
        <taxon>Bacillati</taxon>
        <taxon>Actinomycetota</taxon>
        <taxon>Actinomycetes</taxon>
        <taxon>Micromonosporales</taxon>
        <taxon>Micromonosporaceae</taxon>
        <taxon>Actinoplanes</taxon>
    </lineage>
</organism>
<accession>A0ABV8J118</accession>
<dbReference type="InterPro" id="IPR006158">
    <property type="entry name" value="Cobalamin-bd"/>
</dbReference>
<feature type="domain" description="B12-binding" evidence="1">
    <location>
        <begin position="90"/>
        <end position="219"/>
    </location>
</feature>
<dbReference type="InterPro" id="IPR036724">
    <property type="entry name" value="Cobalamin-bd_sf"/>
</dbReference>
<dbReference type="Gene3D" id="1.10.1240.10">
    <property type="entry name" value="Methionine synthase domain"/>
    <property type="match status" value="1"/>
</dbReference>
<dbReference type="RefSeq" id="WP_378071163.1">
    <property type="nucleotide sequence ID" value="NZ_JBHSBL010000024.1"/>
</dbReference>
<comment type="caution">
    <text evidence="2">The sequence shown here is derived from an EMBL/GenBank/DDBJ whole genome shotgun (WGS) entry which is preliminary data.</text>
</comment>
<dbReference type="Pfam" id="PF02310">
    <property type="entry name" value="B12-binding"/>
    <property type="match status" value="1"/>
</dbReference>
<evidence type="ECO:0000313" key="3">
    <source>
        <dbReference type="Proteomes" id="UP001595867"/>
    </source>
</evidence>
<sequence>MTRTHPEFPALMGCLLAGDEAGAIGLARDLMATGTLPEEVLLRLIAPVQASIGELWALNRLSVADEHVASHICERITTVCGERDRSPWRPERLVIACADGEWHTLPSRLLAECLRLRGYPVSFLGASVPAAHLTAYLQQHEPAAVLISISLPVRLPSARRAVLAARQAGVPVLAGGRGFGDTDRWALRLGADAWAADAVEAAGVLEKWPPAEESGDGLDHLADDEYSRLLADTAELVAGCLTALEQRFPPMRGYTASQRQATVDDLHHLTSFLASAVYIDDETLFARFLRWTTDILAVRHVPPAGVGLVVDHLQETLGGRARTARILAAGRAAIPAHR</sequence>
<keyword evidence="3" id="KW-1185">Reference proteome</keyword>
<name>A0ABV8J118_9ACTN</name>
<dbReference type="SUPFAM" id="SSF52242">
    <property type="entry name" value="Cobalamin (vitamin B12)-binding domain"/>
    <property type="match status" value="1"/>
</dbReference>
<dbReference type="Gene3D" id="3.40.50.280">
    <property type="entry name" value="Cobalamin-binding domain"/>
    <property type="match status" value="1"/>
</dbReference>
<evidence type="ECO:0000259" key="1">
    <source>
        <dbReference type="PROSITE" id="PS51332"/>
    </source>
</evidence>
<evidence type="ECO:0000313" key="2">
    <source>
        <dbReference type="EMBL" id="MFC4070278.1"/>
    </source>
</evidence>
<gene>
    <name evidence="2" type="ORF">ACFO0C_35560</name>
</gene>
<dbReference type="EMBL" id="JBHSBL010000024">
    <property type="protein sequence ID" value="MFC4070278.1"/>
    <property type="molecule type" value="Genomic_DNA"/>
</dbReference>
<dbReference type="PROSITE" id="PS51332">
    <property type="entry name" value="B12_BINDING"/>
    <property type="match status" value="1"/>
</dbReference>
<protein>
    <submittedName>
        <fullName evidence="2">B12-binding domain-containing protein</fullName>
    </submittedName>
</protein>
<dbReference type="InterPro" id="IPR036594">
    <property type="entry name" value="Meth_synthase_dom"/>
</dbReference>
<dbReference type="InterPro" id="IPR003759">
    <property type="entry name" value="Cbl-bd_cap"/>
</dbReference>
<dbReference type="Proteomes" id="UP001595867">
    <property type="component" value="Unassembled WGS sequence"/>
</dbReference>
<dbReference type="Pfam" id="PF02607">
    <property type="entry name" value="B12-binding_2"/>
    <property type="match status" value="1"/>
</dbReference>
<reference evidence="3" key="1">
    <citation type="journal article" date="2019" name="Int. J. Syst. Evol. Microbiol.">
        <title>The Global Catalogue of Microorganisms (GCM) 10K type strain sequencing project: providing services to taxonomists for standard genome sequencing and annotation.</title>
        <authorList>
            <consortium name="The Broad Institute Genomics Platform"/>
            <consortium name="The Broad Institute Genome Sequencing Center for Infectious Disease"/>
            <person name="Wu L."/>
            <person name="Ma J."/>
        </authorList>
    </citation>
    <scope>NUCLEOTIDE SEQUENCE [LARGE SCALE GENOMIC DNA]</scope>
    <source>
        <strain evidence="3">TBRC 5832</strain>
    </source>
</reference>